<organism evidence="1">
    <name type="scientific">bioreactor metagenome</name>
    <dbReference type="NCBI Taxonomy" id="1076179"/>
    <lineage>
        <taxon>unclassified sequences</taxon>
        <taxon>metagenomes</taxon>
        <taxon>ecological metagenomes</taxon>
    </lineage>
</organism>
<accession>A0A645FMA7</accession>
<dbReference type="EMBL" id="VSSQ01062367">
    <property type="protein sequence ID" value="MPN15555.1"/>
    <property type="molecule type" value="Genomic_DNA"/>
</dbReference>
<gene>
    <name evidence="1" type="ORF">SDC9_162889</name>
</gene>
<protein>
    <submittedName>
        <fullName evidence="1">Uncharacterized protein</fullName>
    </submittedName>
</protein>
<sequence length="71" mass="7644">MTRIEGIVAHQFGSHCRAKPTTAGRSTIGIHVILFFTNTKIHDAQVTVSFHNAGHNELTGGIDHFGFLGDG</sequence>
<dbReference type="AlphaFoldDB" id="A0A645FMA7"/>
<proteinExistence type="predicted"/>
<comment type="caution">
    <text evidence="1">The sequence shown here is derived from an EMBL/GenBank/DDBJ whole genome shotgun (WGS) entry which is preliminary data.</text>
</comment>
<evidence type="ECO:0000313" key="1">
    <source>
        <dbReference type="EMBL" id="MPN15555.1"/>
    </source>
</evidence>
<name>A0A645FMA7_9ZZZZ</name>
<reference evidence="1" key="1">
    <citation type="submission" date="2019-08" db="EMBL/GenBank/DDBJ databases">
        <authorList>
            <person name="Kucharzyk K."/>
            <person name="Murdoch R.W."/>
            <person name="Higgins S."/>
            <person name="Loffler F."/>
        </authorList>
    </citation>
    <scope>NUCLEOTIDE SEQUENCE</scope>
</reference>